<dbReference type="KEGG" id="dqu:106748366"/>
<evidence type="ECO:0000313" key="2">
    <source>
        <dbReference type="Proteomes" id="UP000515204"/>
    </source>
</evidence>
<dbReference type="Pfam" id="PF15882">
    <property type="entry name" value="DUF4735"/>
    <property type="match status" value="1"/>
</dbReference>
<dbReference type="InterPro" id="IPR031751">
    <property type="entry name" value="DUF4735"/>
</dbReference>
<accession>A0A6P3XW22</accession>
<evidence type="ECO:0000313" key="3">
    <source>
        <dbReference type="RefSeq" id="XP_014482297.1"/>
    </source>
</evidence>
<dbReference type="GO" id="GO:0005829">
    <property type="term" value="C:cytosol"/>
    <property type="evidence" value="ECO:0007669"/>
    <property type="project" value="TreeGrafter"/>
</dbReference>
<dbReference type="GeneID" id="106748366"/>
<protein>
    <submittedName>
        <fullName evidence="3">UPF0764 protein C16orf89 homolog</fullName>
    </submittedName>
</protein>
<feature type="signal peptide" evidence="1">
    <location>
        <begin position="1"/>
        <end position="27"/>
    </location>
</feature>
<proteinExistence type="predicted"/>
<name>A0A6P3XW22_DINQU</name>
<sequence length="344" mass="39309">METRLIGSRNVFGILLLFGSFLLQTETILDPENFQRKLIALNKVLDYIYNKAQRMNVDVIFGVTLTEANLAAALLHDNVRHLEDRFFNALEDIVALCDLTRKRLMNVVSNNENEFLLQSVLNNPDLWTKPVLWTRIFSKVRFNSSRPLSHLEIVESIWHGTPNETESDRCLMRIVHSNLNGRCQIPDICIQILTRDDNPMGYPLTHRLLIVQIAKALGCRENKLTPFSYLVSEYCAKILQHLVDLEAWNFPSMAADLATEQIILCGMEGYYEFVDKHYENLILSWPHQSGCFSAFRFSEERQITRRSSSVIDFGCDSHATALGAASLAIFIRKSVENPFGLPPT</sequence>
<gene>
    <name evidence="3" type="primary">LOC106748366</name>
</gene>
<dbReference type="Proteomes" id="UP000515204">
    <property type="component" value="Unplaced"/>
</dbReference>
<dbReference type="RefSeq" id="XP_014482297.1">
    <property type="nucleotide sequence ID" value="XM_014626811.1"/>
</dbReference>
<reference evidence="3" key="1">
    <citation type="submission" date="2025-08" db="UniProtKB">
        <authorList>
            <consortium name="RefSeq"/>
        </authorList>
    </citation>
    <scope>IDENTIFICATION</scope>
</reference>
<dbReference type="OrthoDB" id="5949187at2759"/>
<feature type="chain" id="PRO_5028429586" evidence="1">
    <location>
        <begin position="28"/>
        <end position="344"/>
    </location>
</feature>
<keyword evidence="2" id="KW-1185">Reference proteome</keyword>
<dbReference type="PANTHER" id="PTHR33539:SF1">
    <property type="entry name" value="UPF0764 PROTEIN C16ORF89"/>
    <property type="match status" value="1"/>
</dbReference>
<organism evidence="2 3">
    <name type="scientific">Dinoponera quadriceps</name>
    <name type="common">South American ant</name>
    <dbReference type="NCBI Taxonomy" id="609295"/>
    <lineage>
        <taxon>Eukaryota</taxon>
        <taxon>Metazoa</taxon>
        <taxon>Ecdysozoa</taxon>
        <taxon>Arthropoda</taxon>
        <taxon>Hexapoda</taxon>
        <taxon>Insecta</taxon>
        <taxon>Pterygota</taxon>
        <taxon>Neoptera</taxon>
        <taxon>Endopterygota</taxon>
        <taxon>Hymenoptera</taxon>
        <taxon>Apocrita</taxon>
        <taxon>Aculeata</taxon>
        <taxon>Formicoidea</taxon>
        <taxon>Formicidae</taxon>
        <taxon>Ponerinae</taxon>
        <taxon>Ponerini</taxon>
        <taxon>Dinoponera</taxon>
    </lineage>
</organism>
<dbReference type="PANTHER" id="PTHR33539">
    <property type="entry name" value="UPF0764 PROTEIN C16ORF89"/>
    <property type="match status" value="1"/>
</dbReference>
<dbReference type="GO" id="GO:0016020">
    <property type="term" value="C:membrane"/>
    <property type="evidence" value="ECO:0007669"/>
    <property type="project" value="TreeGrafter"/>
</dbReference>
<evidence type="ECO:0000256" key="1">
    <source>
        <dbReference type="SAM" id="SignalP"/>
    </source>
</evidence>
<dbReference type="AlphaFoldDB" id="A0A6P3XW22"/>
<keyword evidence="1" id="KW-0732">Signal</keyword>